<protein>
    <recommendedName>
        <fullName evidence="1">Nudix hydrolase domain-containing protein</fullName>
    </recommendedName>
</protein>
<organism evidence="2 3">
    <name type="scientific">Candidatus Kaiserbacteria bacterium RIFCSPHIGHO2_02_FULL_50_50</name>
    <dbReference type="NCBI Taxonomy" id="1798492"/>
    <lineage>
        <taxon>Bacteria</taxon>
        <taxon>Candidatus Kaiseribacteriota</taxon>
    </lineage>
</organism>
<comment type="caution">
    <text evidence="2">The sequence shown here is derived from an EMBL/GenBank/DDBJ whole genome shotgun (WGS) entry which is preliminary data.</text>
</comment>
<dbReference type="AlphaFoldDB" id="A0A1F6DDS1"/>
<dbReference type="InterPro" id="IPR015797">
    <property type="entry name" value="NUDIX_hydrolase-like_dom_sf"/>
</dbReference>
<dbReference type="PROSITE" id="PS51462">
    <property type="entry name" value="NUDIX"/>
    <property type="match status" value="1"/>
</dbReference>
<gene>
    <name evidence="2" type="ORF">A3C89_01240</name>
</gene>
<proteinExistence type="predicted"/>
<dbReference type="InterPro" id="IPR000086">
    <property type="entry name" value="NUDIX_hydrolase_dom"/>
</dbReference>
<evidence type="ECO:0000259" key="1">
    <source>
        <dbReference type="PROSITE" id="PS51462"/>
    </source>
</evidence>
<dbReference type="Proteomes" id="UP000178794">
    <property type="component" value="Unassembled WGS sequence"/>
</dbReference>
<dbReference type="CDD" id="cd02883">
    <property type="entry name" value="NUDIX_Hydrolase"/>
    <property type="match status" value="1"/>
</dbReference>
<evidence type="ECO:0000313" key="3">
    <source>
        <dbReference type="Proteomes" id="UP000178794"/>
    </source>
</evidence>
<accession>A0A1F6DDS1</accession>
<evidence type="ECO:0000313" key="2">
    <source>
        <dbReference type="EMBL" id="OGG59565.1"/>
    </source>
</evidence>
<dbReference type="STRING" id="1798492.A3C89_01240"/>
<sequence>MEIKSGYYRISVNALILNEERDKFLVCKKANGNWVLPGGGLDWGETPHEGIVREIKEEMVCTVTNVADKPSYFLTTPNRNKDQWVANVIYETELDSLAFTPTDECVEIKFINKDDLTSLNVPEKLEKFAHMFNS</sequence>
<dbReference type="EMBL" id="MFLF01000014">
    <property type="protein sequence ID" value="OGG59565.1"/>
    <property type="molecule type" value="Genomic_DNA"/>
</dbReference>
<dbReference type="PANTHER" id="PTHR43222:SF2">
    <property type="entry name" value="NUDIX HYDROLASE 23, CHLOROPLASTIC"/>
    <property type="match status" value="1"/>
</dbReference>
<name>A0A1F6DDS1_9BACT</name>
<dbReference type="SUPFAM" id="SSF55811">
    <property type="entry name" value="Nudix"/>
    <property type="match status" value="1"/>
</dbReference>
<reference evidence="2 3" key="1">
    <citation type="journal article" date="2016" name="Nat. Commun.">
        <title>Thousands of microbial genomes shed light on interconnected biogeochemical processes in an aquifer system.</title>
        <authorList>
            <person name="Anantharaman K."/>
            <person name="Brown C.T."/>
            <person name="Hug L.A."/>
            <person name="Sharon I."/>
            <person name="Castelle C.J."/>
            <person name="Probst A.J."/>
            <person name="Thomas B.C."/>
            <person name="Singh A."/>
            <person name="Wilkins M.J."/>
            <person name="Karaoz U."/>
            <person name="Brodie E.L."/>
            <person name="Williams K.H."/>
            <person name="Hubbard S.S."/>
            <person name="Banfield J.F."/>
        </authorList>
    </citation>
    <scope>NUCLEOTIDE SEQUENCE [LARGE SCALE GENOMIC DNA]</scope>
</reference>
<feature type="domain" description="Nudix hydrolase" evidence="1">
    <location>
        <begin position="7"/>
        <end position="133"/>
    </location>
</feature>
<dbReference type="Gene3D" id="3.90.79.10">
    <property type="entry name" value="Nucleoside Triphosphate Pyrophosphohydrolase"/>
    <property type="match status" value="1"/>
</dbReference>
<dbReference type="PANTHER" id="PTHR43222">
    <property type="entry name" value="NUDIX HYDROLASE 23"/>
    <property type="match status" value="1"/>
</dbReference>
<dbReference type="Pfam" id="PF00293">
    <property type="entry name" value="NUDIX"/>
    <property type="match status" value="1"/>
</dbReference>